<evidence type="ECO:0000313" key="2">
    <source>
        <dbReference type="Proteomes" id="UP000324479"/>
    </source>
</evidence>
<name>A0A5M6DC26_9BACT</name>
<dbReference type="RefSeq" id="WP_150075371.1">
    <property type="nucleotide sequence ID" value="NZ_VWOX01000003.1"/>
</dbReference>
<organism evidence="1 2">
    <name type="scientific">Roseiconus nitratireducens</name>
    <dbReference type="NCBI Taxonomy" id="2605748"/>
    <lineage>
        <taxon>Bacteria</taxon>
        <taxon>Pseudomonadati</taxon>
        <taxon>Planctomycetota</taxon>
        <taxon>Planctomycetia</taxon>
        <taxon>Pirellulales</taxon>
        <taxon>Pirellulaceae</taxon>
        <taxon>Roseiconus</taxon>
    </lineage>
</organism>
<reference evidence="1 2" key="1">
    <citation type="submission" date="2019-08" db="EMBL/GenBank/DDBJ databases">
        <authorList>
            <person name="Dhanesh K."/>
            <person name="Kumar G."/>
            <person name="Sasikala C."/>
            <person name="Venkata Ramana C."/>
        </authorList>
    </citation>
    <scope>NUCLEOTIDE SEQUENCE [LARGE SCALE GENOMIC DNA]</scope>
    <source>
        <strain evidence="1 2">JC645</strain>
    </source>
</reference>
<keyword evidence="2" id="KW-1185">Reference proteome</keyword>
<gene>
    <name evidence="1" type="ORF">FYK55_05320</name>
</gene>
<protein>
    <submittedName>
        <fullName evidence="1">Uncharacterized protein</fullName>
    </submittedName>
</protein>
<dbReference type="Proteomes" id="UP000324479">
    <property type="component" value="Unassembled WGS sequence"/>
</dbReference>
<sequence length="59" mass="6706">MDSIRRRALIQVRESRRGERITQDHPEVAALSAKELVAAKLDRFLTEQERASITLSQAS</sequence>
<proteinExistence type="predicted"/>
<dbReference type="EMBL" id="VWOX01000003">
    <property type="protein sequence ID" value="KAA5545104.1"/>
    <property type="molecule type" value="Genomic_DNA"/>
</dbReference>
<dbReference type="AlphaFoldDB" id="A0A5M6DC26"/>
<evidence type="ECO:0000313" key="1">
    <source>
        <dbReference type="EMBL" id="KAA5545104.1"/>
    </source>
</evidence>
<comment type="caution">
    <text evidence="1">The sequence shown here is derived from an EMBL/GenBank/DDBJ whole genome shotgun (WGS) entry which is preliminary data.</text>
</comment>
<accession>A0A5M6DC26</accession>